<dbReference type="OrthoDB" id="10461051at2759"/>
<dbReference type="Proteomes" id="UP000289152">
    <property type="component" value="Unassembled WGS sequence"/>
</dbReference>
<keyword evidence="3" id="KW-1185">Reference proteome</keyword>
<dbReference type="InParanoid" id="A0A4Q1BWV5"/>
<protein>
    <submittedName>
        <fullName evidence="2">Uncharacterized protein</fullName>
    </submittedName>
</protein>
<dbReference type="AlphaFoldDB" id="A0A4Q1BWV5"/>
<dbReference type="EMBL" id="SDIL01000001">
    <property type="protein sequence ID" value="RXK42654.1"/>
    <property type="molecule type" value="Genomic_DNA"/>
</dbReference>
<sequence>MSGVAILQEEHRAPREPFQLAGAIPLPAGASSSLIKNPVDYNLLTYCFEPCSIKVYELDNSSATSAKEQLQLVLKEIPQIILPPPPLTPAGPVKVDMTLFVAENVKPLSAAKLSCAVVRLPMERHLDRSVDERALDAMKSALEARGLVNISETSLTGFVGLSSPVDVERLTSLTEPIRDNLGIELKFYPVDRYLPPTYYTTIAVYVAESRIPESYYAQDLNKLVTMYNDTHDEKGWVSNKRMRDDGWYLVDPSSPLLAQYLCQRPSPSGHYYDFVFHRNSSSKSFNRNVIMAARAAKDAKYRSTIKPADDARFKQRTQLPGVFLNIPKRKRPAPIVQPNLTSSIDIGGLSMTTTETPEFFVHVPKRKRPDPIVQTTPTSFTDIHGLSMPTTIPAVVTQASLPLRPASTTTFSSSSGANRDWRRTPAR</sequence>
<reference evidence="2 3" key="1">
    <citation type="submission" date="2016-06" db="EMBL/GenBank/DDBJ databases">
        <title>Evolution of pathogenesis and genome organization in the Tremellales.</title>
        <authorList>
            <person name="Cuomo C."/>
            <person name="Litvintseva A."/>
            <person name="Heitman J."/>
            <person name="Chen Y."/>
            <person name="Sun S."/>
            <person name="Springer D."/>
            <person name="Dromer F."/>
            <person name="Young S."/>
            <person name="Zeng Q."/>
            <person name="Chapman S."/>
            <person name="Gujja S."/>
            <person name="Saif S."/>
            <person name="Birren B."/>
        </authorList>
    </citation>
    <scope>NUCLEOTIDE SEQUENCE [LARGE SCALE GENOMIC DNA]</scope>
    <source>
        <strain evidence="2 3">ATCC 28783</strain>
    </source>
</reference>
<organism evidence="2 3">
    <name type="scientific">Tremella mesenterica</name>
    <name type="common">Jelly fungus</name>
    <dbReference type="NCBI Taxonomy" id="5217"/>
    <lineage>
        <taxon>Eukaryota</taxon>
        <taxon>Fungi</taxon>
        <taxon>Dikarya</taxon>
        <taxon>Basidiomycota</taxon>
        <taxon>Agaricomycotina</taxon>
        <taxon>Tremellomycetes</taxon>
        <taxon>Tremellales</taxon>
        <taxon>Tremellaceae</taxon>
        <taxon>Tremella</taxon>
    </lineage>
</organism>
<accession>A0A4Q1BWV5</accession>
<evidence type="ECO:0000313" key="3">
    <source>
        <dbReference type="Proteomes" id="UP000289152"/>
    </source>
</evidence>
<comment type="caution">
    <text evidence="2">The sequence shown here is derived from an EMBL/GenBank/DDBJ whole genome shotgun (WGS) entry which is preliminary data.</text>
</comment>
<evidence type="ECO:0000256" key="1">
    <source>
        <dbReference type="SAM" id="MobiDB-lite"/>
    </source>
</evidence>
<proteinExistence type="predicted"/>
<evidence type="ECO:0000313" key="2">
    <source>
        <dbReference type="EMBL" id="RXK42654.1"/>
    </source>
</evidence>
<gene>
    <name evidence="2" type="ORF">M231_00209</name>
</gene>
<name>A0A4Q1BWV5_TREME</name>
<feature type="region of interest" description="Disordered" evidence="1">
    <location>
        <begin position="405"/>
        <end position="427"/>
    </location>
</feature>
<dbReference type="VEuPathDB" id="FungiDB:TREMEDRAFT_56089"/>